<dbReference type="EMBL" id="PIUM01000017">
    <property type="protein sequence ID" value="PKU23783.1"/>
    <property type="molecule type" value="Genomic_DNA"/>
</dbReference>
<organism evidence="1 2">
    <name type="scientific">Telmatospirillum siberiense</name>
    <dbReference type="NCBI Taxonomy" id="382514"/>
    <lineage>
        <taxon>Bacteria</taxon>
        <taxon>Pseudomonadati</taxon>
        <taxon>Pseudomonadota</taxon>
        <taxon>Alphaproteobacteria</taxon>
        <taxon>Rhodospirillales</taxon>
        <taxon>Rhodospirillaceae</taxon>
        <taxon>Telmatospirillum</taxon>
    </lineage>
</organism>
<gene>
    <name evidence="1" type="ORF">CWS72_14945</name>
</gene>
<dbReference type="SUPFAM" id="SSF53474">
    <property type="entry name" value="alpha/beta-Hydrolases"/>
    <property type="match status" value="1"/>
</dbReference>
<sequence>MLNLASNALFDKTGEPDVLQAELAAFLAGTPGTDPSDQGPFYKFMNTPSPNYPCLTLPPENASQGDWGTVWGPVVFQAKNNQGATNTMFVAQSPSLKIYVVAIAGTNPAGWTGATLEDLDVAPADMKAWPPTANLTPTPNQLVWNGFSSAPSPSTPAIDAGTADGISNLYTMQDPNSGQTLVQFLNSKSVTQTGQTLVFTGHSLGGALAPTLAMLLYPQAAQSPTPSDKNAPNPEASGWANVYILASAGPTPGTPGFAGLFFTPPASQQVGPYTPAPTSAQPCDYCDWTFGYWNMNYANTYDVVPRAWWGLAGLIEQPTGSDVNYPSFFAGGAELAPKMGKLDLDPAGPDAYALMNDMMSKSGYDGGSTAYYTPCLMQSPFYGKWGSWGTDATQYPPAWTPATPPTLITYFADLIPWVLNAHLGQYSYALLGYPSPTIDETSAT</sequence>
<dbReference type="InterPro" id="IPR029058">
    <property type="entry name" value="AB_hydrolase_fold"/>
</dbReference>
<reference evidence="2" key="1">
    <citation type="submission" date="2017-12" db="EMBL/GenBank/DDBJ databases">
        <title>Draft genome sequence of Telmatospirillum siberiense 26-4b1T, an acidotolerant peatland alphaproteobacterium potentially involved in sulfur cycling.</title>
        <authorList>
            <person name="Hausmann B."/>
            <person name="Pjevac P."/>
            <person name="Schreck K."/>
            <person name="Herbold C.W."/>
            <person name="Daims H."/>
            <person name="Wagner M."/>
            <person name="Pester M."/>
            <person name="Loy A."/>
        </authorList>
    </citation>
    <scope>NUCLEOTIDE SEQUENCE [LARGE SCALE GENOMIC DNA]</scope>
    <source>
        <strain evidence="2">26-4b1</strain>
    </source>
</reference>
<dbReference type="Proteomes" id="UP000233293">
    <property type="component" value="Unassembled WGS sequence"/>
</dbReference>
<comment type="caution">
    <text evidence="1">The sequence shown here is derived from an EMBL/GenBank/DDBJ whole genome shotgun (WGS) entry which is preliminary data.</text>
</comment>
<evidence type="ECO:0000313" key="2">
    <source>
        <dbReference type="Proteomes" id="UP000233293"/>
    </source>
</evidence>
<accession>A0A2N3PTR2</accession>
<dbReference type="Gene3D" id="3.40.50.1820">
    <property type="entry name" value="alpha/beta hydrolase"/>
    <property type="match status" value="1"/>
</dbReference>
<evidence type="ECO:0000313" key="1">
    <source>
        <dbReference type="EMBL" id="PKU23783.1"/>
    </source>
</evidence>
<proteinExistence type="predicted"/>
<keyword evidence="2" id="KW-1185">Reference proteome</keyword>
<protein>
    <submittedName>
        <fullName evidence="1">Uncharacterized protein</fullName>
    </submittedName>
</protein>
<name>A0A2N3PTR2_9PROT</name>
<dbReference type="AlphaFoldDB" id="A0A2N3PTR2"/>